<keyword evidence="1" id="KW-1133">Transmembrane helix</keyword>
<accession>A0A1X0RQL8</accession>
<protein>
    <submittedName>
        <fullName evidence="2">Uncharacterized protein</fullName>
    </submittedName>
</protein>
<evidence type="ECO:0000313" key="2">
    <source>
        <dbReference type="EMBL" id="ORE14363.1"/>
    </source>
</evidence>
<keyword evidence="1" id="KW-0812">Transmembrane</keyword>
<name>A0A1X0RQL8_RHIZD</name>
<sequence>MSSCCFPILFGHAHLGMAEPLQTIPLGIVKYIWDRIAVKHFNKAHIDAIQKNIHDYCNKVFNTLNSNLPFLYESLVKILVQVIPAALNLSFGEEKFQHVQQANLDYIFSVFDYISRLTSVLYKEEIRYGLERCKITVKNIVNNLSIVSSSFGLCSFVTFLFAFLVYENTVDYIQVNEMALTTTSSLELQWQWTNKSSFKNIRDGKTRKI</sequence>
<feature type="transmembrane region" description="Helical" evidence="1">
    <location>
        <begin position="144"/>
        <end position="166"/>
    </location>
</feature>
<dbReference type="EMBL" id="KV921475">
    <property type="protein sequence ID" value="ORE14363.1"/>
    <property type="molecule type" value="Genomic_DNA"/>
</dbReference>
<keyword evidence="1" id="KW-0472">Membrane</keyword>
<proteinExistence type="predicted"/>
<dbReference type="AlphaFoldDB" id="A0A1X0RQL8"/>
<dbReference type="Proteomes" id="UP000242381">
    <property type="component" value="Unassembled WGS sequence"/>
</dbReference>
<evidence type="ECO:0000256" key="1">
    <source>
        <dbReference type="SAM" id="Phobius"/>
    </source>
</evidence>
<reference evidence="2 3" key="1">
    <citation type="journal article" date="2016" name="Proc. Natl. Acad. Sci. U.S.A.">
        <title>Lipid metabolic changes in an early divergent fungus govern the establishment of a mutualistic symbiosis with endobacteria.</title>
        <authorList>
            <person name="Lastovetsky O.A."/>
            <person name="Gaspar M.L."/>
            <person name="Mondo S.J."/>
            <person name="LaButti K.M."/>
            <person name="Sandor L."/>
            <person name="Grigoriev I.V."/>
            <person name="Henry S.A."/>
            <person name="Pawlowska T.E."/>
        </authorList>
    </citation>
    <scope>NUCLEOTIDE SEQUENCE [LARGE SCALE GENOMIC DNA]</scope>
    <source>
        <strain evidence="2 3">ATCC 11559</strain>
    </source>
</reference>
<gene>
    <name evidence="2" type="ORF">BCV71DRAFT_276086</name>
</gene>
<organism evidence="2 3">
    <name type="scientific">Rhizopus microsporus</name>
    <dbReference type="NCBI Taxonomy" id="58291"/>
    <lineage>
        <taxon>Eukaryota</taxon>
        <taxon>Fungi</taxon>
        <taxon>Fungi incertae sedis</taxon>
        <taxon>Mucoromycota</taxon>
        <taxon>Mucoromycotina</taxon>
        <taxon>Mucoromycetes</taxon>
        <taxon>Mucorales</taxon>
        <taxon>Mucorineae</taxon>
        <taxon>Rhizopodaceae</taxon>
        <taxon>Rhizopus</taxon>
    </lineage>
</organism>
<evidence type="ECO:0000313" key="3">
    <source>
        <dbReference type="Proteomes" id="UP000242381"/>
    </source>
</evidence>